<name>A0A836H2V8_LEIEN</name>
<feature type="region of interest" description="Disordered" evidence="1">
    <location>
        <begin position="264"/>
        <end position="283"/>
    </location>
</feature>
<evidence type="ECO:0000313" key="3">
    <source>
        <dbReference type="Proteomes" id="UP000674179"/>
    </source>
</evidence>
<reference evidence="2 3" key="1">
    <citation type="submission" date="2021-02" db="EMBL/GenBank/DDBJ databases">
        <title>Leishmania (Mundinia) enrietti genome sequencing and assembly.</title>
        <authorList>
            <person name="Almutairi H."/>
            <person name="Gatherer D."/>
        </authorList>
    </citation>
    <scope>NUCLEOTIDE SEQUENCE [LARGE SCALE GENOMIC DNA]</scope>
    <source>
        <strain evidence="2">CUR178</strain>
    </source>
</reference>
<dbReference type="OrthoDB" id="266737at2759"/>
<protein>
    <submittedName>
        <fullName evidence="2">Uncharacterized protein</fullName>
    </submittedName>
</protein>
<feature type="compositionally biased region" description="Basic and acidic residues" evidence="1">
    <location>
        <begin position="298"/>
        <end position="323"/>
    </location>
</feature>
<feature type="compositionally biased region" description="Low complexity" evidence="1">
    <location>
        <begin position="145"/>
        <end position="154"/>
    </location>
</feature>
<feature type="region of interest" description="Disordered" evidence="1">
    <location>
        <begin position="424"/>
        <end position="445"/>
    </location>
</feature>
<proteinExistence type="predicted"/>
<evidence type="ECO:0000313" key="2">
    <source>
        <dbReference type="EMBL" id="KAG5485881.1"/>
    </source>
</evidence>
<accession>A0A836H2V8</accession>
<comment type="caution">
    <text evidence="2">The sequence shown here is derived from an EMBL/GenBank/DDBJ whole genome shotgun (WGS) entry which is preliminary data.</text>
</comment>
<keyword evidence="3" id="KW-1185">Reference proteome</keyword>
<feature type="region of interest" description="Disordered" evidence="1">
    <location>
        <begin position="222"/>
        <end position="251"/>
    </location>
</feature>
<feature type="region of interest" description="Disordered" evidence="1">
    <location>
        <begin position="290"/>
        <end position="323"/>
    </location>
</feature>
<dbReference type="Proteomes" id="UP000674179">
    <property type="component" value="Chromosome 6"/>
</dbReference>
<organism evidence="2 3">
    <name type="scientific">Leishmania enriettii</name>
    <dbReference type="NCBI Taxonomy" id="5663"/>
    <lineage>
        <taxon>Eukaryota</taxon>
        <taxon>Discoba</taxon>
        <taxon>Euglenozoa</taxon>
        <taxon>Kinetoplastea</taxon>
        <taxon>Metakinetoplastina</taxon>
        <taxon>Trypanosomatida</taxon>
        <taxon>Trypanosomatidae</taxon>
        <taxon>Leishmaniinae</taxon>
        <taxon>Leishmania</taxon>
    </lineage>
</organism>
<dbReference type="AlphaFoldDB" id="A0A836H2V8"/>
<dbReference type="RefSeq" id="XP_067695606.1">
    <property type="nucleotide sequence ID" value="XM_067839116.1"/>
</dbReference>
<feature type="region of interest" description="Disordered" evidence="1">
    <location>
        <begin position="145"/>
        <end position="192"/>
    </location>
</feature>
<gene>
    <name evidence="2" type="ORF">CUR178_07475</name>
</gene>
<dbReference type="GeneID" id="94174626"/>
<dbReference type="EMBL" id="JAFHKP010000006">
    <property type="protein sequence ID" value="KAG5485881.1"/>
    <property type="molecule type" value="Genomic_DNA"/>
</dbReference>
<sequence length="485" mass="51755">MRLASKRHLSAISSHHRYASTSSSSCGAFGESSEGGASSCTADYSYDSEGFSSYYSTSSVLTSPSAATTTAAATTSFSSTVDLSPTNALVDVLTPLSAYSHPSTTPSRAVTRSAASFSDAVGNNTAKDANGSAVANGHSEGVAAAVARRSASAATTTNSGSVPADDTGTRTRTHQPPSSAPSRLSGSTAAAGRSPMVPAALVPFSERSAAAVAVDPNRFSEEKMGRHPWAPVDRDATTRTIGEGGGQPGLRRSVLDTIHTVPVASPTPEEAQRRRGDGRLSYPSHITCRMVPIPSPVHRSDGVMEEDRGGDRRGTWEGKRDPATVTAARERKTSFTFCGFFRRCLDKAQRNTDDRAAMRQRPHYRLRSHHVPLVNFRTTRAPGASTEGFRNTLASAEEAAGYRRLRDDVMSTEVLPKRLERANQPLKRPPSGLRRNGSFAFGPQADGELGGNGRFIFMRGGDSQGYWVAHLRELPSLRLEPIEIE</sequence>
<feature type="compositionally biased region" description="Polar residues" evidence="1">
    <location>
        <begin position="174"/>
        <end position="188"/>
    </location>
</feature>
<dbReference type="KEGG" id="lenr:94174626"/>
<evidence type="ECO:0000256" key="1">
    <source>
        <dbReference type="SAM" id="MobiDB-lite"/>
    </source>
</evidence>